<accession>A0A0A9VW49</accession>
<reference evidence="1" key="2">
    <citation type="submission" date="2014-07" db="EMBL/GenBank/DDBJ databases">
        <authorList>
            <person name="Hull J."/>
        </authorList>
    </citation>
    <scope>NUCLEOTIDE SEQUENCE</scope>
</reference>
<dbReference type="EMBL" id="GBHO01045161">
    <property type="protein sequence ID" value="JAF98442.1"/>
    <property type="molecule type" value="Transcribed_RNA"/>
</dbReference>
<organism evidence="1">
    <name type="scientific">Lygus hesperus</name>
    <name type="common">Western plant bug</name>
    <dbReference type="NCBI Taxonomy" id="30085"/>
    <lineage>
        <taxon>Eukaryota</taxon>
        <taxon>Metazoa</taxon>
        <taxon>Ecdysozoa</taxon>
        <taxon>Arthropoda</taxon>
        <taxon>Hexapoda</taxon>
        <taxon>Insecta</taxon>
        <taxon>Pterygota</taxon>
        <taxon>Neoptera</taxon>
        <taxon>Paraneoptera</taxon>
        <taxon>Hemiptera</taxon>
        <taxon>Heteroptera</taxon>
        <taxon>Panheteroptera</taxon>
        <taxon>Cimicomorpha</taxon>
        <taxon>Miridae</taxon>
        <taxon>Mirini</taxon>
        <taxon>Lygus</taxon>
    </lineage>
</organism>
<gene>
    <name evidence="1" type="primary">leuA2_1</name>
    <name evidence="1" type="ORF">CM83_37063</name>
</gene>
<protein>
    <submittedName>
        <fullName evidence="1">2-isopropylmalate synthase 2</fullName>
    </submittedName>
</protein>
<dbReference type="AlphaFoldDB" id="A0A0A9VW49"/>
<name>A0A0A9VW49_LYGHE</name>
<sequence>MYKRADPFHAVMMTTVDGAGNEINVTAGIPLRFFSTSASFLANTVETINSCDDRRRHSSAYDTNALVENDYNRSFDQIGYTTHRRARDREGQQNVTYPTAHWFNLNDVISSTHRSNINTVELV</sequence>
<proteinExistence type="predicted"/>
<reference evidence="1" key="1">
    <citation type="journal article" date="2014" name="PLoS ONE">
        <title>Transcriptome-Based Identification of ABC Transporters in the Western Tarnished Plant Bug Lygus hesperus.</title>
        <authorList>
            <person name="Hull J.J."/>
            <person name="Chaney K."/>
            <person name="Geib S.M."/>
            <person name="Fabrick J.A."/>
            <person name="Brent C.S."/>
            <person name="Walsh D."/>
            <person name="Lavine L.C."/>
        </authorList>
    </citation>
    <scope>NUCLEOTIDE SEQUENCE</scope>
</reference>
<evidence type="ECO:0000313" key="1">
    <source>
        <dbReference type="EMBL" id="JAF98442.1"/>
    </source>
</evidence>